<accession>F8MT63</accession>
<feature type="region of interest" description="Disordered" evidence="1">
    <location>
        <begin position="83"/>
        <end position="128"/>
    </location>
</feature>
<dbReference type="Proteomes" id="UP000008065">
    <property type="component" value="Unassembled WGS sequence"/>
</dbReference>
<protein>
    <submittedName>
        <fullName evidence="2">Uncharacterized protein</fullName>
    </submittedName>
</protein>
<dbReference type="OrthoDB" id="10385673at2759"/>
<dbReference type="HOGENOM" id="CLU_1289266_0_0_1"/>
<dbReference type="RefSeq" id="XP_009853055.1">
    <property type="nucleotide sequence ID" value="XM_009854753.1"/>
</dbReference>
<dbReference type="VEuPathDB" id="FungiDB:NEUTE1DRAFT_139466"/>
<evidence type="ECO:0000313" key="2">
    <source>
        <dbReference type="EMBL" id="EGO55195.1"/>
    </source>
</evidence>
<evidence type="ECO:0000313" key="3">
    <source>
        <dbReference type="Proteomes" id="UP000008065"/>
    </source>
</evidence>
<reference evidence="3" key="1">
    <citation type="journal article" date="2011" name="Genetics">
        <title>Massive changes in genome architecture accompany the transition to self-fertility in the filamentous fungus Neurospora tetrasperma.</title>
        <authorList>
            <person name="Ellison C.E."/>
            <person name="Stajich J.E."/>
            <person name="Jacobson D.J."/>
            <person name="Natvig D.O."/>
            <person name="Lapidus A."/>
            <person name="Foster B."/>
            <person name="Aerts A."/>
            <person name="Riley R."/>
            <person name="Lindquist E.A."/>
            <person name="Grigoriev I.V."/>
            <person name="Taylor J.W."/>
        </authorList>
    </citation>
    <scope>NUCLEOTIDE SEQUENCE [LARGE SCALE GENOMIC DNA]</scope>
    <source>
        <strain evidence="3">FGSC 2508 / P0657</strain>
    </source>
</reference>
<dbReference type="AlphaFoldDB" id="F8MT63"/>
<evidence type="ECO:0000256" key="1">
    <source>
        <dbReference type="SAM" id="MobiDB-lite"/>
    </source>
</evidence>
<feature type="compositionally biased region" description="Polar residues" evidence="1">
    <location>
        <begin position="84"/>
        <end position="128"/>
    </location>
</feature>
<sequence>MTRHQKKPCPHKRLYEAAQQRRRQREQEAVEALMLLRAGFGEFGLWGNVPGNVPGTLPLQWQSNWQPFPGSRPVSFGPVAVGGSNPQTTNPSNITTITRSANTNTRGNIPSGTSSGYGHSHNNGPTTSAARLNTLATVAADSRPLPLPAPMGRVNNRPLQDRANGSTSARESTRARSRAPSPEGPRRAQAPSPEGQRRSPAPSPEDPGYRGPSR</sequence>
<name>F8MT63_NEUT8</name>
<gene>
    <name evidence="2" type="ORF">NEUTE1DRAFT_139466</name>
</gene>
<dbReference type="GeneID" id="20826106"/>
<keyword evidence="3" id="KW-1185">Reference proteome</keyword>
<organism evidence="2 3">
    <name type="scientific">Neurospora tetrasperma (strain FGSC 2508 / ATCC MYA-4615 / P0657)</name>
    <dbReference type="NCBI Taxonomy" id="510951"/>
    <lineage>
        <taxon>Eukaryota</taxon>
        <taxon>Fungi</taxon>
        <taxon>Dikarya</taxon>
        <taxon>Ascomycota</taxon>
        <taxon>Pezizomycotina</taxon>
        <taxon>Sordariomycetes</taxon>
        <taxon>Sordariomycetidae</taxon>
        <taxon>Sordariales</taxon>
        <taxon>Sordariaceae</taxon>
        <taxon>Neurospora</taxon>
    </lineage>
</organism>
<proteinExistence type="predicted"/>
<feature type="region of interest" description="Disordered" evidence="1">
    <location>
        <begin position="141"/>
        <end position="214"/>
    </location>
</feature>
<dbReference type="KEGG" id="nte:NEUTE1DRAFT139466"/>
<dbReference type="EMBL" id="GL891306">
    <property type="protein sequence ID" value="EGO55195.1"/>
    <property type="molecule type" value="Genomic_DNA"/>
</dbReference>